<dbReference type="Pfam" id="PF02238">
    <property type="entry name" value="COX7a"/>
    <property type="match status" value="1"/>
</dbReference>
<dbReference type="Proteomes" id="UP000727407">
    <property type="component" value="Unassembled WGS sequence"/>
</dbReference>
<dbReference type="GO" id="GO:0002082">
    <property type="term" value="P:regulation of oxidative phosphorylation"/>
    <property type="evidence" value="ECO:0007669"/>
    <property type="project" value="TreeGrafter"/>
</dbReference>
<comment type="subcellular location">
    <subcellularLocation>
        <location evidence="1">Mitochondrion inner membrane</location>
        <topology evidence="1">Single-pass membrane protein</topology>
    </subcellularLocation>
</comment>
<evidence type="ECO:0000256" key="11">
    <source>
        <dbReference type="ARBA" id="ARBA00023136"/>
    </source>
</evidence>
<keyword evidence="9" id="KW-0560">Oxidoreductase</keyword>
<dbReference type="GO" id="GO:0005743">
    <property type="term" value="C:mitochondrial inner membrane"/>
    <property type="evidence" value="ECO:0007669"/>
    <property type="project" value="UniProtKB-SubCell"/>
</dbReference>
<evidence type="ECO:0000313" key="14">
    <source>
        <dbReference type="EMBL" id="KAF5892200.1"/>
    </source>
</evidence>
<dbReference type="InterPro" id="IPR036539">
    <property type="entry name" value="Cyt_c_oxidase_su7a_sf"/>
</dbReference>
<comment type="similarity">
    <text evidence="3">Belongs to the cytochrome c oxidase VIIa family.</text>
</comment>
<dbReference type="PANTHER" id="PTHR10510">
    <property type="entry name" value="CYTOCHROME C OXIDASE POLYPEPTIDE 7A"/>
    <property type="match status" value="1"/>
</dbReference>
<evidence type="ECO:0000256" key="1">
    <source>
        <dbReference type="ARBA" id="ARBA00004434"/>
    </source>
</evidence>
<evidence type="ECO:0000256" key="12">
    <source>
        <dbReference type="ARBA" id="ARBA00040282"/>
    </source>
</evidence>
<evidence type="ECO:0000256" key="6">
    <source>
        <dbReference type="ARBA" id="ARBA00022946"/>
    </source>
</evidence>
<evidence type="ECO:0000313" key="15">
    <source>
        <dbReference type="Proteomes" id="UP000727407"/>
    </source>
</evidence>
<evidence type="ECO:0000256" key="13">
    <source>
        <dbReference type="ARBA" id="ARBA00042325"/>
    </source>
</evidence>
<dbReference type="InterPro" id="IPR039297">
    <property type="entry name" value="COX7a"/>
</dbReference>
<keyword evidence="5" id="KW-0999">Mitochondrion inner membrane</keyword>
<protein>
    <recommendedName>
        <fullName evidence="12">Cytochrome c oxidase subunit 7A2, mitochondrial</fullName>
    </recommendedName>
    <alternativeName>
        <fullName evidence="13">Cytochrome c oxidase subunit VIIa-liver/heart</fullName>
    </alternativeName>
</protein>
<reference evidence="14" key="1">
    <citation type="submission" date="2020-07" db="EMBL/GenBank/DDBJ databases">
        <title>Clarias magur genome sequencing, assembly and annotation.</title>
        <authorList>
            <person name="Kushwaha B."/>
            <person name="Kumar R."/>
            <person name="Das P."/>
            <person name="Joshi C.G."/>
            <person name="Kumar D."/>
            <person name="Nagpure N.S."/>
            <person name="Pandey M."/>
            <person name="Agarwal S."/>
            <person name="Srivastava S."/>
            <person name="Singh M."/>
            <person name="Sahoo L."/>
            <person name="Jayasankar P."/>
            <person name="Meher P.K."/>
            <person name="Koringa P.G."/>
            <person name="Iquebal M.A."/>
            <person name="Das S.P."/>
            <person name="Bit A."/>
            <person name="Patnaik S."/>
            <person name="Patel N."/>
            <person name="Shah T.M."/>
            <person name="Hinsu A."/>
            <person name="Jena J.K."/>
        </authorList>
    </citation>
    <scope>NUCLEOTIDE SEQUENCE</scope>
    <source>
        <strain evidence="14">CIFAMagur01</strain>
        <tissue evidence="14">Testis</tissue>
    </source>
</reference>
<keyword evidence="6" id="KW-0809">Transit peptide</keyword>
<evidence type="ECO:0000256" key="9">
    <source>
        <dbReference type="ARBA" id="ARBA00023002"/>
    </source>
</evidence>
<dbReference type="CDD" id="cd00928">
    <property type="entry name" value="Cyt_c_Oxidase_VIIa"/>
    <property type="match status" value="1"/>
</dbReference>
<dbReference type="FunFam" id="4.10.91.10:FF:000001">
    <property type="entry name" value="Cytochrome c oxidase subunit 7A1, mitochondrial"/>
    <property type="match status" value="1"/>
</dbReference>
<organism evidence="14 15">
    <name type="scientific">Clarias magur</name>
    <name type="common">Asian catfish</name>
    <name type="synonym">Macropteronotus magur</name>
    <dbReference type="NCBI Taxonomy" id="1594786"/>
    <lineage>
        <taxon>Eukaryota</taxon>
        <taxon>Metazoa</taxon>
        <taxon>Chordata</taxon>
        <taxon>Craniata</taxon>
        <taxon>Vertebrata</taxon>
        <taxon>Euteleostomi</taxon>
        <taxon>Actinopterygii</taxon>
        <taxon>Neopterygii</taxon>
        <taxon>Teleostei</taxon>
        <taxon>Ostariophysi</taxon>
        <taxon>Siluriformes</taxon>
        <taxon>Clariidae</taxon>
        <taxon>Clarias</taxon>
    </lineage>
</organism>
<evidence type="ECO:0000256" key="7">
    <source>
        <dbReference type="ARBA" id="ARBA00022989"/>
    </source>
</evidence>
<keyword evidence="15" id="KW-1185">Reference proteome</keyword>
<dbReference type="SUPFAM" id="SSF81419">
    <property type="entry name" value="Mitochondrial cytochrome c oxidase subunit VIIa"/>
    <property type="match status" value="1"/>
</dbReference>
<dbReference type="GO" id="GO:0006123">
    <property type="term" value="P:mitochondrial electron transport, cytochrome c to oxygen"/>
    <property type="evidence" value="ECO:0007669"/>
    <property type="project" value="InterPro"/>
</dbReference>
<dbReference type="GO" id="GO:0045277">
    <property type="term" value="C:respiratory chain complex IV"/>
    <property type="evidence" value="ECO:0007669"/>
    <property type="project" value="InterPro"/>
</dbReference>
<dbReference type="PANTHER" id="PTHR10510:SF15">
    <property type="entry name" value="CYTOCHROME C OXIDASE SUBUNIT 7A2, MITOCHONDRIAL"/>
    <property type="match status" value="1"/>
</dbReference>
<evidence type="ECO:0000256" key="2">
    <source>
        <dbReference type="ARBA" id="ARBA00004673"/>
    </source>
</evidence>
<keyword evidence="10" id="KW-0496">Mitochondrion</keyword>
<dbReference type="GO" id="GO:0016491">
    <property type="term" value="F:oxidoreductase activity"/>
    <property type="evidence" value="ECO:0007669"/>
    <property type="project" value="UniProtKB-KW"/>
</dbReference>
<dbReference type="Gene3D" id="4.10.91.10">
    <property type="entry name" value="Cytochrome c oxidase, subunit VIIa"/>
    <property type="match status" value="1"/>
</dbReference>
<evidence type="ECO:0000256" key="4">
    <source>
        <dbReference type="ARBA" id="ARBA00022692"/>
    </source>
</evidence>
<dbReference type="OrthoDB" id="5966508at2759"/>
<comment type="pathway">
    <text evidence="2">Energy metabolism; oxidative phosphorylation.</text>
</comment>
<name>A0A8J4XBH4_CLAMG</name>
<evidence type="ECO:0000256" key="3">
    <source>
        <dbReference type="ARBA" id="ARBA00009331"/>
    </source>
</evidence>
<evidence type="ECO:0000256" key="10">
    <source>
        <dbReference type="ARBA" id="ARBA00023128"/>
    </source>
</evidence>
<proteinExistence type="inferred from homology"/>
<evidence type="ECO:0000256" key="8">
    <source>
        <dbReference type="ARBA" id="ARBA00022990"/>
    </source>
</evidence>
<keyword evidence="7" id="KW-1133">Transmembrane helix</keyword>
<dbReference type="AlphaFoldDB" id="A0A8J4XBH4"/>
<dbReference type="InterPro" id="IPR003177">
    <property type="entry name" value="Cytc_oxidase_su7a_met"/>
</dbReference>
<keyword evidence="11" id="KW-0472">Membrane</keyword>
<keyword evidence="4" id="KW-0812">Transmembrane</keyword>
<dbReference type="GO" id="GO:0097250">
    <property type="term" value="P:mitochondrial respirasome assembly"/>
    <property type="evidence" value="ECO:0007669"/>
    <property type="project" value="UniProtKB-ARBA"/>
</dbReference>
<sequence length="64" mass="7262">MFRHIARLQQVSRRTLTSSVRRQVENKVAQKQKLFQENNGVPVHLKGGAGDAILYRTTMGLTIL</sequence>
<comment type="caution">
    <text evidence="14">The sequence shown here is derived from an EMBL/GenBank/DDBJ whole genome shotgun (WGS) entry which is preliminary data.</text>
</comment>
<evidence type="ECO:0000256" key="5">
    <source>
        <dbReference type="ARBA" id="ARBA00022792"/>
    </source>
</evidence>
<accession>A0A8J4XBH4</accession>
<dbReference type="EMBL" id="QNUK01000520">
    <property type="protein sequence ID" value="KAF5892200.1"/>
    <property type="molecule type" value="Genomic_DNA"/>
</dbReference>
<gene>
    <name evidence="14" type="primary">cx7A2</name>
    <name evidence="14" type="ORF">DAT39_018097</name>
</gene>
<keyword evidence="8" id="KW-0007">Acetylation</keyword>
<feature type="non-terminal residue" evidence="14">
    <location>
        <position position="64"/>
    </location>
</feature>